<accession>A0A2L1UUJ1</accession>
<proteinExistence type="predicted"/>
<sequence length="144" mass="16951">MRIYNSCIKLFILIIMIFTIAACDSKNMQEVQLKIKTFQAEYNDNSLKEMYAETSNDFKNAMPEGSFIILMMEKKKMLGTYEKSRVLYSLEKDNSLIKITYVSEYEKYILAEEFVYKKNKTNNKFELFSFLVDSGGFIQPVMKK</sequence>
<evidence type="ECO:0008006" key="3">
    <source>
        <dbReference type="Google" id="ProtNLM"/>
    </source>
</evidence>
<gene>
    <name evidence="1" type="ORF">BV494_17515</name>
</gene>
<keyword evidence="2" id="KW-1185">Reference proteome</keyword>
<dbReference type="AlphaFoldDB" id="A0A2L1UUJ1"/>
<evidence type="ECO:0000313" key="2">
    <source>
        <dbReference type="Proteomes" id="UP000239197"/>
    </source>
</evidence>
<dbReference type="OrthoDB" id="6638486at2"/>
<reference evidence="2" key="1">
    <citation type="submission" date="2017-01" db="EMBL/GenBank/DDBJ databases">
        <title>Genome sequence of Rouxiella sp. ERMR1:05.</title>
        <authorList>
            <person name="Kumar R."/>
            <person name="Singh D."/>
            <person name="Kumar S."/>
        </authorList>
    </citation>
    <scope>NUCLEOTIDE SEQUENCE [LARGE SCALE GENOMIC DNA]</scope>
    <source>
        <strain evidence="2">ERMR1:05</strain>
    </source>
</reference>
<dbReference type="EMBL" id="CP019062">
    <property type="protein sequence ID" value="AVF36619.1"/>
    <property type="molecule type" value="Genomic_DNA"/>
</dbReference>
<name>A0A2L1UUJ1_9GAMM</name>
<organism evidence="1 2">
    <name type="scientific">Rahnella sikkimica</name>
    <dbReference type="NCBI Taxonomy" id="1805933"/>
    <lineage>
        <taxon>Bacteria</taxon>
        <taxon>Pseudomonadati</taxon>
        <taxon>Pseudomonadota</taxon>
        <taxon>Gammaproteobacteria</taxon>
        <taxon>Enterobacterales</taxon>
        <taxon>Yersiniaceae</taxon>
        <taxon>Rahnella</taxon>
    </lineage>
</organism>
<evidence type="ECO:0000313" key="1">
    <source>
        <dbReference type="EMBL" id="AVF36619.1"/>
    </source>
</evidence>
<dbReference type="Proteomes" id="UP000239197">
    <property type="component" value="Chromosome"/>
</dbReference>
<dbReference type="PROSITE" id="PS51257">
    <property type="entry name" value="PROKAR_LIPOPROTEIN"/>
    <property type="match status" value="1"/>
</dbReference>
<dbReference type="KEGG" id="rox:BV494_17515"/>
<protein>
    <recommendedName>
        <fullName evidence="3">DUF3887 domain-containing protein</fullName>
    </recommendedName>
</protein>